<dbReference type="EMBL" id="JACGWN010000003">
    <property type="protein sequence ID" value="KAL0454625.1"/>
    <property type="molecule type" value="Genomic_DNA"/>
</dbReference>
<name>A0AAW2XLN7_9LAMI</name>
<proteinExistence type="predicted"/>
<evidence type="ECO:0000313" key="1">
    <source>
        <dbReference type="EMBL" id="KAL0454625.1"/>
    </source>
</evidence>
<dbReference type="PANTHER" id="PTHR48475:SF2">
    <property type="entry name" value="RIBONUCLEASE H"/>
    <property type="match status" value="1"/>
</dbReference>
<reference evidence="1" key="2">
    <citation type="journal article" date="2024" name="Plant">
        <title>Genomic evolution and insights into agronomic trait innovations of Sesamum species.</title>
        <authorList>
            <person name="Miao H."/>
            <person name="Wang L."/>
            <person name="Qu L."/>
            <person name="Liu H."/>
            <person name="Sun Y."/>
            <person name="Le M."/>
            <person name="Wang Q."/>
            <person name="Wei S."/>
            <person name="Zheng Y."/>
            <person name="Lin W."/>
            <person name="Duan Y."/>
            <person name="Cao H."/>
            <person name="Xiong S."/>
            <person name="Wang X."/>
            <person name="Wei L."/>
            <person name="Li C."/>
            <person name="Ma Q."/>
            <person name="Ju M."/>
            <person name="Zhao R."/>
            <person name="Li G."/>
            <person name="Mu C."/>
            <person name="Tian Q."/>
            <person name="Mei H."/>
            <person name="Zhang T."/>
            <person name="Gao T."/>
            <person name="Zhang H."/>
        </authorList>
    </citation>
    <scope>NUCLEOTIDE SEQUENCE</scope>
    <source>
        <strain evidence="1">KEN1</strain>
    </source>
</reference>
<sequence length="145" mass="16322">MESREDTTPREYSFCPSGYRSKITPIFLSHPVGVKTNLPLKQTLEKSHTLSRLVKWVTLLSEYDISYLPRMAIKAQVLVDFISEMASTSPSKSPNKEVWLLHVDGPTTSQGSAAKIVITSPQVDDMEFAIGFDFKASNNNYEYEV</sequence>
<organism evidence="1">
    <name type="scientific">Sesamum latifolium</name>
    <dbReference type="NCBI Taxonomy" id="2727402"/>
    <lineage>
        <taxon>Eukaryota</taxon>
        <taxon>Viridiplantae</taxon>
        <taxon>Streptophyta</taxon>
        <taxon>Embryophyta</taxon>
        <taxon>Tracheophyta</taxon>
        <taxon>Spermatophyta</taxon>
        <taxon>Magnoliopsida</taxon>
        <taxon>eudicotyledons</taxon>
        <taxon>Gunneridae</taxon>
        <taxon>Pentapetalae</taxon>
        <taxon>asterids</taxon>
        <taxon>lamiids</taxon>
        <taxon>Lamiales</taxon>
        <taxon>Pedaliaceae</taxon>
        <taxon>Sesamum</taxon>
    </lineage>
</organism>
<protein>
    <submittedName>
        <fullName evidence="1">Uncharacterized protein</fullName>
    </submittedName>
</protein>
<comment type="caution">
    <text evidence="1">The sequence shown here is derived from an EMBL/GenBank/DDBJ whole genome shotgun (WGS) entry which is preliminary data.</text>
</comment>
<accession>A0AAW2XLN7</accession>
<dbReference type="AlphaFoldDB" id="A0AAW2XLN7"/>
<dbReference type="PANTHER" id="PTHR48475">
    <property type="entry name" value="RIBONUCLEASE H"/>
    <property type="match status" value="1"/>
</dbReference>
<gene>
    <name evidence="1" type="ORF">Slati_0801700</name>
</gene>
<reference evidence="1" key="1">
    <citation type="submission" date="2020-06" db="EMBL/GenBank/DDBJ databases">
        <authorList>
            <person name="Li T."/>
            <person name="Hu X."/>
            <person name="Zhang T."/>
            <person name="Song X."/>
            <person name="Zhang H."/>
            <person name="Dai N."/>
            <person name="Sheng W."/>
            <person name="Hou X."/>
            <person name="Wei L."/>
        </authorList>
    </citation>
    <scope>NUCLEOTIDE SEQUENCE</scope>
    <source>
        <strain evidence="1">KEN1</strain>
        <tissue evidence="1">Leaf</tissue>
    </source>
</reference>